<evidence type="ECO:0000313" key="3">
    <source>
        <dbReference type="WBParaSite" id="Csp11.Scaffold629.g7534.t1"/>
    </source>
</evidence>
<evidence type="ECO:0000313" key="2">
    <source>
        <dbReference type="Proteomes" id="UP000095282"/>
    </source>
</evidence>
<feature type="region of interest" description="Disordered" evidence="1">
    <location>
        <begin position="42"/>
        <end position="87"/>
    </location>
</feature>
<dbReference type="AlphaFoldDB" id="A0A1I7UB24"/>
<feature type="compositionally biased region" description="Acidic residues" evidence="1">
    <location>
        <begin position="56"/>
        <end position="66"/>
    </location>
</feature>
<feature type="compositionally biased region" description="Basic and acidic residues" evidence="1">
    <location>
        <begin position="77"/>
        <end position="87"/>
    </location>
</feature>
<evidence type="ECO:0000256" key="1">
    <source>
        <dbReference type="SAM" id="MobiDB-lite"/>
    </source>
</evidence>
<reference evidence="3" key="1">
    <citation type="submission" date="2016-11" db="UniProtKB">
        <authorList>
            <consortium name="WormBaseParasite"/>
        </authorList>
    </citation>
    <scope>IDENTIFICATION</scope>
</reference>
<proteinExistence type="predicted"/>
<sequence length="87" mass="10764">MRWWKRHKNHMDMIGKMEKSNGGREQNINFLDMIQLGQLDKNEKNGMKVKKKEKEEKEEDQWMADEDISRMSQNHYENNERFRSYQK</sequence>
<keyword evidence="2" id="KW-1185">Reference proteome</keyword>
<dbReference type="Proteomes" id="UP000095282">
    <property type="component" value="Unplaced"/>
</dbReference>
<dbReference type="WBParaSite" id="Csp11.Scaffold629.g7534.t1">
    <property type="protein sequence ID" value="Csp11.Scaffold629.g7534.t1"/>
    <property type="gene ID" value="Csp11.Scaffold629.g7534"/>
</dbReference>
<protein>
    <submittedName>
        <fullName evidence="3">Uncharacterized protein</fullName>
    </submittedName>
</protein>
<name>A0A1I7UB24_9PELO</name>
<accession>A0A1I7UB24</accession>
<organism evidence="2 3">
    <name type="scientific">Caenorhabditis tropicalis</name>
    <dbReference type="NCBI Taxonomy" id="1561998"/>
    <lineage>
        <taxon>Eukaryota</taxon>
        <taxon>Metazoa</taxon>
        <taxon>Ecdysozoa</taxon>
        <taxon>Nematoda</taxon>
        <taxon>Chromadorea</taxon>
        <taxon>Rhabditida</taxon>
        <taxon>Rhabditina</taxon>
        <taxon>Rhabditomorpha</taxon>
        <taxon>Rhabditoidea</taxon>
        <taxon>Rhabditidae</taxon>
        <taxon>Peloderinae</taxon>
        <taxon>Caenorhabditis</taxon>
    </lineage>
</organism>